<dbReference type="CDD" id="cd00984">
    <property type="entry name" value="DnaB_C"/>
    <property type="match status" value="1"/>
</dbReference>
<proteinExistence type="inferred from homology"/>
<dbReference type="InterPro" id="IPR016136">
    <property type="entry name" value="DNA_helicase_N/primase_C"/>
</dbReference>
<keyword evidence="6 12" id="KW-0347">Helicase</keyword>
<dbReference type="GO" id="GO:0005524">
    <property type="term" value="F:ATP binding"/>
    <property type="evidence" value="ECO:0007669"/>
    <property type="project" value="UniProtKB-UniRule"/>
</dbReference>
<evidence type="ECO:0000256" key="3">
    <source>
        <dbReference type="ARBA" id="ARBA00022705"/>
    </source>
</evidence>
<name>A0A517X051_9PLAN</name>
<comment type="similarity">
    <text evidence="1 12">Belongs to the helicase family. DnaB subfamily.</text>
</comment>
<dbReference type="InterPro" id="IPR007692">
    <property type="entry name" value="DNA_helicase_DnaB"/>
</dbReference>
<dbReference type="AlphaFoldDB" id="A0A517X051"/>
<accession>A0A517X051</accession>
<reference evidence="14 15" key="1">
    <citation type="submission" date="2019-03" db="EMBL/GenBank/DDBJ databases">
        <title>Deep-cultivation of Planctomycetes and their phenomic and genomic characterization uncovers novel biology.</title>
        <authorList>
            <person name="Wiegand S."/>
            <person name="Jogler M."/>
            <person name="Boedeker C."/>
            <person name="Pinto D."/>
            <person name="Vollmers J."/>
            <person name="Rivas-Marin E."/>
            <person name="Kohn T."/>
            <person name="Peeters S.H."/>
            <person name="Heuer A."/>
            <person name="Rast P."/>
            <person name="Oberbeckmann S."/>
            <person name="Bunk B."/>
            <person name="Jeske O."/>
            <person name="Meyerdierks A."/>
            <person name="Storesund J.E."/>
            <person name="Kallscheuer N."/>
            <person name="Luecker S."/>
            <person name="Lage O.M."/>
            <person name="Pohl T."/>
            <person name="Merkel B.J."/>
            <person name="Hornburger P."/>
            <person name="Mueller R.-W."/>
            <person name="Bruemmer F."/>
            <person name="Labrenz M."/>
            <person name="Spormann A.M."/>
            <person name="Op den Camp H."/>
            <person name="Overmann J."/>
            <person name="Amann R."/>
            <person name="Jetten M.S.M."/>
            <person name="Mascher T."/>
            <person name="Medema M.H."/>
            <person name="Devos D.P."/>
            <person name="Kaster A.-K."/>
            <person name="Ovreas L."/>
            <person name="Rohde M."/>
            <person name="Galperin M.Y."/>
            <person name="Jogler C."/>
        </authorList>
    </citation>
    <scope>NUCLEOTIDE SEQUENCE [LARGE SCALE GENOMIC DNA]</scope>
    <source>
        <strain evidence="14 15">V202</strain>
    </source>
</reference>
<evidence type="ECO:0000256" key="6">
    <source>
        <dbReference type="ARBA" id="ARBA00022806"/>
    </source>
</evidence>
<dbReference type="GO" id="GO:0016887">
    <property type="term" value="F:ATP hydrolysis activity"/>
    <property type="evidence" value="ECO:0007669"/>
    <property type="project" value="RHEA"/>
</dbReference>
<dbReference type="PANTHER" id="PTHR30153">
    <property type="entry name" value="REPLICATIVE DNA HELICASE DNAB"/>
    <property type="match status" value="1"/>
</dbReference>
<dbReference type="Proteomes" id="UP000318384">
    <property type="component" value="Chromosome"/>
</dbReference>
<dbReference type="SMART" id="SM00382">
    <property type="entry name" value="AAA"/>
    <property type="match status" value="1"/>
</dbReference>
<gene>
    <name evidence="14" type="primary">dnaC_1</name>
    <name evidence="14" type="ORF">V202x_42910</name>
</gene>
<dbReference type="EMBL" id="CP037422">
    <property type="protein sequence ID" value="QDU10878.1"/>
    <property type="molecule type" value="Genomic_DNA"/>
</dbReference>
<dbReference type="GO" id="GO:0043139">
    <property type="term" value="F:5'-3' DNA helicase activity"/>
    <property type="evidence" value="ECO:0007669"/>
    <property type="project" value="UniProtKB-EC"/>
</dbReference>
<dbReference type="SUPFAM" id="SSF48024">
    <property type="entry name" value="N-terminal domain of DnaB helicase"/>
    <property type="match status" value="1"/>
</dbReference>
<feature type="domain" description="SF4 helicase" evidence="13">
    <location>
        <begin position="181"/>
        <end position="446"/>
    </location>
</feature>
<dbReference type="GO" id="GO:0006269">
    <property type="term" value="P:DNA replication, synthesis of primer"/>
    <property type="evidence" value="ECO:0007669"/>
    <property type="project" value="UniProtKB-UniRule"/>
</dbReference>
<keyword evidence="8 12" id="KW-0238">DNA-binding</keyword>
<evidence type="ECO:0000256" key="1">
    <source>
        <dbReference type="ARBA" id="ARBA00008428"/>
    </source>
</evidence>
<protein>
    <recommendedName>
        <fullName evidence="11 12">Replicative DNA helicase</fullName>
        <ecNumber evidence="11 12">5.6.2.3</ecNumber>
    </recommendedName>
</protein>
<dbReference type="GO" id="GO:0005829">
    <property type="term" value="C:cytosol"/>
    <property type="evidence" value="ECO:0007669"/>
    <property type="project" value="TreeGrafter"/>
</dbReference>
<dbReference type="RefSeq" id="WP_145178748.1">
    <property type="nucleotide sequence ID" value="NZ_CP037422.1"/>
</dbReference>
<evidence type="ECO:0000256" key="4">
    <source>
        <dbReference type="ARBA" id="ARBA00022741"/>
    </source>
</evidence>
<dbReference type="InterPro" id="IPR007693">
    <property type="entry name" value="DNA_helicase_DnaB-like_N"/>
</dbReference>
<dbReference type="PANTHER" id="PTHR30153:SF2">
    <property type="entry name" value="REPLICATIVE DNA HELICASE"/>
    <property type="match status" value="1"/>
</dbReference>
<dbReference type="InterPro" id="IPR027417">
    <property type="entry name" value="P-loop_NTPase"/>
</dbReference>
<keyword evidence="2 12" id="KW-0639">Primosome</keyword>
<evidence type="ECO:0000256" key="9">
    <source>
        <dbReference type="ARBA" id="ARBA00023235"/>
    </source>
</evidence>
<evidence type="ECO:0000256" key="10">
    <source>
        <dbReference type="ARBA" id="ARBA00048954"/>
    </source>
</evidence>
<evidence type="ECO:0000259" key="13">
    <source>
        <dbReference type="PROSITE" id="PS51199"/>
    </source>
</evidence>
<dbReference type="Gene3D" id="1.10.860.10">
    <property type="entry name" value="DNAb Helicase, Chain A"/>
    <property type="match status" value="1"/>
</dbReference>
<evidence type="ECO:0000256" key="5">
    <source>
        <dbReference type="ARBA" id="ARBA00022801"/>
    </source>
</evidence>
<evidence type="ECO:0000256" key="7">
    <source>
        <dbReference type="ARBA" id="ARBA00022840"/>
    </source>
</evidence>
<comment type="function">
    <text evidence="12">The main replicative DNA helicase, it participates in initiation and elongation during chromosome replication. Travels ahead of the DNA replisome, separating dsDNA into templates for DNA synthesis. A processive ATP-dependent 5'-3' DNA helicase it has DNA-dependent ATPase activity.</text>
</comment>
<keyword evidence="15" id="KW-1185">Reference proteome</keyword>
<dbReference type="OrthoDB" id="9773982at2"/>
<dbReference type="SUPFAM" id="SSF52540">
    <property type="entry name" value="P-loop containing nucleoside triphosphate hydrolases"/>
    <property type="match status" value="1"/>
</dbReference>
<dbReference type="EC" id="5.6.2.3" evidence="11 12"/>
<evidence type="ECO:0000313" key="15">
    <source>
        <dbReference type="Proteomes" id="UP000318384"/>
    </source>
</evidence>
<evidence type="ECO:0000256" key="2">
    <source>
        <dbReference type="ARBA" id="ARBA00022515"/>
    </source>
</evidence>
<evidence type="ECO:0000256" key="8">
    <source>
        <dbReference type="ARBA" id="ARBA00023125"/>
    </source>
</evidence>
<dbReference type="GO" id="GO:0003677">
    <property type="term" value="F:DNA binding"/>
    <property type="evidence" value="ECO:0007669"/>
    <property type="project" value="UniProtKB-UniRule"/>
</dbReference>
<dbReference type="GO" id="GO:1990077">
    <property type="term" value="C:primosome complex"/>
    <property type="evidence" value="ECO:0007669"/>
    <property type="project" value="UniProtKB-UniRule"/>
</dbReference>
<evidence type="ECO:0000256" key="11">
    <source>
        <dbReference type="NCBIfam" id="TIGR00665"/>
    </source>
</evidence>
<keyword evidence="9" id="KW-0413">Isomerase</keyword>
<keyword evidence="7 12" id="KW-0067">ATP-binding</keyword>
<dbReference type="InterPro" id="IPR036185">
    <property type="entry name" value="DNA_heli_DnaB-like_N_sf"/>
</dbReference>
<dbReference type="PROSITE" id="PS51199">
    <property type="entry name" value="SF4_HELICASE"/>
    <property type="match status" value="1"/>
</dbReference>
<dbReference type="Pfam" id="PF03796">
    <property type="entry name" value="DnaB_C"/>
    <property type="match status" value="1"/>
</dbReference>
<dbReference type="NCBIfam" id="TIGR00665">
    <property type="entry name" value="DnaB"/>
    <property type="match status" value="1"/>
</dbReference>
<dbReference type="InterPro" id="IPR007694">
    <property type="entry name" value="DNA_helicase_DnaB-like_C"/>
</dbReference>
<evidence type="ECO:0000256" key="12">
    <source>
        <dbReference type="RuleBase" id="RU362085"/>
    </source>
</evidence>
<keyword evidence="5 12" id="KW-0378">Hydrolase</keyword>
<dbReference type="InterPro" id="IPR003593">
    <property type="entry name" value="AAA+_ATPase"/>
</dbReference>
<comment type="catalytic activity">
    <reaction evidence="10 12">
        <text>ATP + H2O = ADP + phosphate + H(+)</text>
        <dbReference type="Rhea" id="RHEA:13065"/>
        <dbReference type="ChEBI" id="CHEBI:15377"/>
        <dbReference type="ChEBI" id="CHEBI:15378"/>
        <dbReference type="ChEBI" id="CHEBI:30616"/>
        <dbReference type="ChEBI" id="CHEBI:43474"/>
        <dbReference type="ChEBI" id="CHEBI:456216"/>
        <dbReference type="EC" id="5.6.2.3"/>
    </reaction>
</comment>
<keyword evidence="4 12" id="KW-0547">Nucleotide-binding</keyword>
<organism evidence="14 15">
    <name type="scientific">Gimesia aquarii</name>
    <dbReference type="NCBI Taxonomy" id="2527964"/>
    <lineage>
        <taxon>Bacteria</taxon>
        <taxon>Pseudomonadati</taxon>
        <taxon>Planctomycetota</taxon>
        <taxon>Planctomycetia</taxon>
        <taxon>Planctomycetales</taxon>
        <taxon>Planctomycetaceae</taxon>
        <taxon>Gimesia</taxon>
    </lineage>
</organism>
<evidence type="ECO:0000313" key="14">
    <source>
        <dbReference type="EMBL" id="QDU10878.1"/>
    </source>
</evidence>
<keyword evidence="3 12" id="KW-0235">DNA replication</keyword>
<dbReference type="Pfam" id="PF00772">
    <property type="entry name" value="DnaB"/>
    <property type="match status" value="1"/>
</dbReference>
<sequence length="446" mass="50810">MPSPSLINTEPSNLEAERTVIGALLLDSDAIFKILSRLCGHDFHDPVLGSIYQAIMQLTEEGSGIDFVTVADKLKDHSKIQQLGGSAFLADLSSKVPTASHIEKYADIVLEQSRRRQLARLGTKITSLAHEKTQSASELLEQAEQEFLQLSHQTTLHKPVSLSEMRTERYDRYTMLHEADDPAEHFGIRTGFSDIDHLLTAMAPGHFIVLAARPSMGKTALALDIARNVGLQQQKSVGIFSLEMTKEEIFDRMFGSLSSISPWKLTKGHLSDDEFMQMGPVLDQLTDHQIYVDDDPDRTLLNIRSKARRLQMEHGLDLLIIDYMQLIQITDRFARENRTREMSHISENLKQLARELHCPVLALSQLSRECERRPDKRPQLSDLRDSGSIEQDADRVLMLYREGYYNEATEHPQLTDLYIRKNRHGPTGHIELIFDKEKMSFNQTHR</sequence>
<dbReference type="Gene3D" id="3.40.50.300">
    <property type="entry name" value="P-loop containing nucleotide triphosphate hydrolases"/>
    <property type="match status" value="1"/>
</dbReference>